<feature type="transmembrane region" description="Helical" evidence="5">
    <location>
        <begin position="49"/>
        <end position="72"/>
    </location>
</feature>
<dbReference type="InterPro" id="IPR011707">
    <property type="entry name" value="Cu-oxidase-like_N"/>
</dbReference>
<reference evidence="8" key="1">
    <citation type="submission" date="2021-05" db="EMBL/GenBank/DDBJ databases">
        <title>The genome of the haptophyte Pavlova lutheri (Diacronema luteri, Pavlovales) - a model for lipid biosynthesis in eukaryotic algae.</title>
        <authorList>
            <person name="Hulatt C.J."/>
            <person name="Posewitz M.C."/>
        </authorList>
    </citation>
    <scope>NUCLEOTIDE SEQUENCE</scope>
    <source>
        <strain evidence="8">NIVA-4/92</strain>
    </source>
</reference>
<evidence type="ECO:0000256" key="2">
    <source>
        <dbReference type="ARBA" id="ARBA00022723"/>
    </source>
</evidence>
<dbReference type="Pfam" id="PF07731">
    <property type="entry name" value="Cu-oxidase_2"/>
    <property type="match status" value="1"/>
</dbReference>
<dbReference type="Gene3D" id="2.60.40.420">
    <property type="entry name" value="Cupredoxins - blue copper proteins"/>
    <property type="match status" value="3"/>
</dbReference>
<comment type="caution">
    <text evidence="8">The sequence shown here is derived from an EMBL/GenBank/DDBJ whole genome shotgun (WGS) entry which is preliminary data.</text>
</comment>
<keyword evidence="5" id="KW-0812">Transmembrane</keyword>
<feature type="region of interest" description="Disordered" evidence="4">
    <location>
        <begin position="391"/>
        <end position="426"/>
    </location>
</feature>
<comment type="similarity">
    <text evidence="1">Belongs to the multicopper oxidase family.</text>
</comment>
<evidence type="ECO:0000313" key="9">
    <source>
        <dbReference type="Proteomes" id="UP000751190"/>
    </source>
</evidence>
<dbReference type="PANTHER" id="PTHR11709:SF518">
    <property type="entry name" value="MULTICOPPER OXIDASE"/>
    <property type="match status" value="1"/>
</dbReference>
<protein>
    <recommendedName>
        <fullName evidence="10">Plastocyanin-like domain-containing protein</fullName>
    </recommendedName>
</protein>
<keyword evidence="5" id="KW-1133">Transmembrane helix</keyword>
<evidence type="ECO:0000259" key="7">
    <source>
        <dbReference type="Pfam" id="PF07732"/>
    </source>
</evidence>
<name>A0A8J6C9A0_DIALT</name>
<dbReference type="InterPro" id="IPR008972">
    <property type="entry name" value="Cupredoxin"/>
</dbReference>
<dbReference type="InterPro" id="IPR002355">
    <property type="entry name" value="Cu_oxidase_Cu_BS"/>
</dbReference>
<dbReference type="EMBL" id="JAGTXO010000019">
    <property type="protein sequence ID" value="KAG8462756.1"/>
    <property type="molecule type" value="Genomic_DNA"/>
</dbReference>
<evidence type="ECO:0008006" key="10">
    <source>
        <dbReference type="Google" id="ProtNLM"/>
    </source>
</evidence>
<evidence type="ECO:0000256" key="1">
    <source>
        <dbReference type="ARBA" id="ARBA00010609"/>
    </source>
</evidence>
<dbReference type="GO" id="GO:0016491">
    <property type="term" value="F:oxidoreductase activity"/>
    <property type="evidence" value="ECO:0007669"/>
    <property type="project" value="UniProtKB-KW"/>
</dbReference>
<accession>A0A8J6C9A0</accession>
<evidence type="ECO:0000259" key="6">
    <source>
        <dbReference type="Pfam" id="PF07731"/>
    </source>
</evidence>
<feature type="region of interest" description="Disordered" evidence="4">
    <location>
        <begin position="157"/>
        <end position="211"/>
    </location>
</feature>
<dbReference type="OrthoDB" id="2121828at2759"/>
<proteinExistence type="inferred from homology"/>
<dbReference type="GO" id="GO:0005507">
    <property type="term" value="F:copper ion binding"/>
    <property type="evidence" value="ECO:0007669"/>
    <property type="project" value="InterPro"/>
</dbReference>
<sequence>MKAEPARASLLEWRSGSSTADEPLLAVEEAQGAGGASAFRRSCRSRRPLVAALFAAAAVLLLGALLGALLVAPGEPWPGTRVRARARGEALVQPEVRRSRDGVLRTTLNVAPFHFAVPGFAVTVRAYEGSVPGPTLLVRPGDVLAIEVDNALGTEAAEDADAARARSAPHARSRARASSQRSSASAPGHEYAQPGADGAVPRAFNSLHRPNSTSLHVHGMHVSPRPGADDIYTVVGPRSVRTYTYEIPRSHPVGIFYYHPHLHGSSGVQAHGGMAGAIVVAEPGDANSTDVPPDASLNLLVVQTFNVAAGTVRNLAWASRAAGSWLPLGLRTALVGGAGDADHVEGVAVTVNGQLEPRAALRAGEWTRLRLVHAGHNDLLLVTVVPVHSGGAASPRAPTDARPARVGRGPLAAGPAEPGADSAPADADADLAAAARAAGAFPLAAEREAALLAELDTIEAAGGLAAAPPRGCALLVLARDGVRLREPRTQSRVLFSPGSRAELLVRCAGDAEGSGGEHGAYGEYELRADALPQQPPRHTAGAPNGAGAGKEATIGEAEAAILRAHVGSGSDMASARLLTLVAIPRHGTRGDAPPASAGRARAAPEAEAEVEAEAEADTAAVRALDSPIAPLYSRLDLRGVTVPLDAHLDVHMLQGAAPIIRPTPPDAPPPVTRNSSAAVSTTATIATGWAQGGAKEGPAGKSEEHAHRSGAAGVPQPYSWYGMADREYDGSIMRRVALGAVEEWTLRNERALGAAVRLPLALPAEGARTDGLAALLAAGAPADTNHPFHLHVNHFQIIAIHAPAQPDGADALQADRAAAAAAAVDYEVGDWRDTITVPTPGSVTVRWRADDFTGVSMAHCHIFGHSDTGMSMDFEIVPAAD</sequence>
<evidence type="ECO:0000256" key="3">
    <source>
        <dbReference type="ARBA" id="ARBA00023002"/>
    </source>
</evidence>
<organism evidence="8 9">
    <name type="scientific">Diacronema lutheri</name>
    <name type="common">Unicellular marine alga</name>
    <name type="synonym">Monochrysis lutheri</name>
    <dbReference type="NCBI Taxonomy" id="2081491"/>
    <lineage>
        <taxon>Eukaryota</taxon>
        <taxon>Haptista</taxon>
        <taxon>Haptophyta</taxon>
        <taxon>Pavlovophyceae</taxon>
        <taxon>Pavlovales</taxon>
        <taxon>Pavlovaceae</taxon>
        <taxon>Diacronema</taxon>
    </lineage>
</organism>
<feature type="compositionally biased region" description="Low complexity" evidence="4">
    <location>
        <begin position="176"/>
        <end position="186"/>
    </location>
</feature>
<feature type="domain" description="Plastocyanin-like" evidence="6">
    <location>
        <begin position="779"/>
        <end position="878"/>
    </location>
</feature>
<keyword evidence="5" id="KW-0472">Membrane</keyword>
<keyword evidence="9" id="KW-1185">Reference proteome</keyword>
<dbReference type="CDD" id="cd13853">
    <property type="entry name" value="CuRO_1_Tth-MCO_like"/>
    <property type="match status" value="1"/>
</dbReference>
<dbReference type="SUPFAM" id="SSF49503">
    <property type="entry name" value="Cupredoxins"/>
    <property type="match status" value="2"/>
</dbReference>
<feature type="domain" description="Plastocyanin-like" evidence="7">
    <location>
        <begin position="203"/>
        <end position="283"/>
    </location>
</feature>
<gene>
    <name evidence="8" type="ORF">KFE25_004732</name>
</gene>
<dbReference type="Pfam" id="PF07732">
    <property type="entry name" value="Cu-oxidase_3"/>
    <property type="match status" value="1"/>
</dbReference>
<dbReference type="InterPro" id="IPR045087">
    <property type="entry name" value="Cu-oxidase_fam"/>
</dbReference>
<evidence type="ECO:0000313" key="8">
    <source>
        <dbReference type="EMBL" id="KAG8462756.1"/>
    </source>
</evidence>
<dbReference type="PANTHER" id="PTHR11709">
    <property type="entry name" value="MULTI-COPPER OXIDASE"/>
    <property type="match status" value="1"/>
</dbReference>
<dbReference type="AlphaFoldDB" id="A0A8J6C9A0"/>
<feature type="compositionally biased region" description="Low complexity" evidence="4">
    <location>
        <begin position="407"/>
        <end position="426"/>
    </location>
</feature>
<dbReference type="PROSITE" id="PS00080">
    <property type="entry name" value="MULTICOPPER_OXIDASE2"/>
    <property type="match status" value="1"/>
</dbReference>
<keyword evidence="3" id="KW-0560">Oxidoreductase</keyword>
<evidence type="ECO:0000256" key="5">
    <source>
        <dbReference type="SAM" id="Phobius"/>
    </source>
</evidence>
<keyword evidence="2" id="KW-0479">Metal-binding</keyword>
<dbReference type="Proteomes" id="UP000751190">
    <property type="component" value="Unassembled WGS sequence"/>
</dbReference>
<dbReference type="InterPro" id="IPR011706">
    <property type="entry name" value="Cu-oxidase_C"/>
</dbReference>
<evidence type="ECO:0000256" key="4">
    <source>
        <dbReference type="SAM" id="MobiDB-lite"/>
    </source>
</evidence>
<feature type="region of interest" description="Disordered" evidence="4">
    <location>
        <begin position="691"/>
        <end position="712"/>
    </location>
</feature>
<dbReference type="OMA" id="TIHRRTY"/>